<dbReference type="InterPro" id="IPR009003">
    <property type="entry name" value="Peptidase_S1_PA"/>
</dbReference>
<gene>
    <name evidence="2" type="ORF">OJF2_10380</name>
</gene>
<dbReference type="AlphaFoldDB" id="A0A5B9VXG6"/>
<dbReference type="KEGG" id="agv:OJF2_10380"/>
<dbReference type="EMBL" id="CP042997">
    <property type="protein sequence ID" value="QEH32561.1"/>
    <property type="molecule type" value="Genomic_DNA"/>
</dbReference>
<sequence>MSPPIRQADDRATPRRAAIAGWVLGLAAVLGPCAVGAAAEEPRPSTPASAGPVAVTSFDRAAESRRDDRTFRPTVLVRRGTSQGSGTIIASLEGETLVATASHVIRGEGPIQVELHRYNLGLEKSPAPPGKWPQRVPAEQAAVDPAADVAILRIRDRVALPFVARLAQHDEEPAADVPVTSLGIDLGTKLGSWDSRLVDVLWFELNESHAERPFLVTARIPEHGRSGGGLFDREGRLVGVCIGHAEVIQGRRMGIFSSAENLRELLQRPELSAAMSLSEARQARIARRSESAARRYRRSSHAPVIATQAPTSPDPPPPTDP</sequence>
<dbReference type="Proteomes" id="UP000324233">
    <property type="component" value="Chromosome"/>
</dbReference>
<proteinExistence type="predicted"/>
<organism evidence="2 3">
    <name type="scientific">Aquisphaera giovannonii</name>
    <dbReference type="NCBI Taxonomy" id="406548"/>
    <lineage>
        <taxon>Bacteria</taxon>
        <taxon>Pseudomonadati</taxon>
        <taxon>Planctomycetota</taxon>
        <taxon>Planctomycetia</taxon>
        <taxon>Isosphaerales</taxon>
        <taxon>Isosphaeraceae</taxon>
        <taxon>Aquisphaera</taxon>
    </lineage>
</organism>
<evidence type="ECO:0000313" key="2">
    <source>
        <dbReference type="EMBL" id="QEH32561.1"/>
    </source>
</evidence>
<dbReference type="Gene3D" id="2.40.10.120">
    <property type="match status" value="1"/>
</dbReference>
<evidence type="ECO:0000313" key="3">
    <source>
        <dbReference type="Proteomes" id="UP000324233"/>
    </source>
</evidence>
<feature type="compositionally biased region" description="Pro residues" evidence="1">
    <location>
        <begin position="312"/>
        <end position="321"/>
    </location>
</feature>
<feature type="region of interest" description="Disordered" evidence="1">
    <location>
        <begin position="38"/>
        <end position="67"/>
    </location>
</feature>
<dbReference type="SUPFAM" id="SSF50494">
    <property type="entry name" value="Trypsin-like serine proteases"/>
    <property type="match status" value="1"/>
</dbReference>
<dbReference type="PANTHER" id="PTHR43019">
    <property type="entry name" value="SERINE ENDOPROTEASE DEGS"/>
    <property type="match status" value="1"/>
</dbReference>
<dbReference type="OrthoDB" id="278709at2"/>
<reference evidence="2 3" key="1">
    <citation type="submission" date="2019-08" db="EMBL/GenBank/DDBJ databases">
        <title>Deep-cultivation of Planctomycetes and their phenomic and genomic characterization uncovers novel biology.</title>
        <authorList>
            <person name="Wiegand S."/>
            <person name="Jogler M."/>
            <person name="Boedeker C."/>
            <person name="Pinto D."/>
            <person name="Vollmers J."/>
            <person name="Rivas-Marin E."/>
            <person name="Kohn T."/>
            <person name="Peeters S.H."/>
            <person name="Heuer A."/>
            <person name="Rast P."/>
            <person name="Oberbeckmann S."/>
            <person name="Bunk B."/>
            <person name="Jeske O."/>
            <person name="Meyerdierks A."/>
            <person name="Storesund J.E."/>
            <person name="Kallscheuer N."/>
            <person name="Luecker S."/>
            <person name="Lage O.M."/>
            <person name="Pohl T."/>
            <person name="Merkel B.J."/>
            <person name="Hornburger P."/>
            <person name="Mueller R.-W."/>
            <person name="Bruemmer F."/>
            <person name="Labrenz M."/>
            <person name="Spormann A.M."/>
            <person name="Op den Camp H."/>
            <person name="Overmann J."/>
            <person name="Amann R."/>
            <person name="Jetten M.S.M."/>
            <person name="Mascher T."/>
            <person name="Medema M.H."/>
            <person name="Devos D.P."/>
            <person name="Kaster A.-K."/>
            <person name="Ovreas L."/>
            <person name="Rohde M."/>
            <person name="Galperin M.Y."/>
            <person name="Jogler C."/>
        </authorList>
    </citation>
    <scope>NUCLEOTIDE SEQUENCE [LARGE SCALE GENOMIC DNA]</scope>
    <source>
        <strain evidence="2 3">OJF2</strain>
    </source>
</reference>
<dbReference type="Pfam" id="PF13365">
    <property type="entry name" value="Trypsin_2"/>
    <property type="match status" value="1"/>
</dbReference>
<dbReference type="PANTHER" id="PTHR43019:SF23">
    <property type="entry name" value="PROTEASE DO-LIKE 5, CHLOROPLASTIC"/>
    <property type="match status" value="1"/>
</dbReference>
<name>A0A5B9VXG6_9BACT</name>
<accession>A0A5B9VXG6</accession>
<evidence type="ECO:0000256" key="1">
    <source>
        <dbReference type="SAM" id="MobiDB-lite"/>
    </source>
</evidence>
<protein>
    <recommendedName>
        <fullName evidence="4">Serine protease</fullName>
    </recommendedName>
</protein>
<dbReference type="RefSeq" id="WP_148591845.1">
    <property type="nucleotide sequence ID" value="NZ_CP042997.1"/>
</dbReference>
<evidence type="ECO:0008006" key="4">
    <source>
        <dbReference type="Google" id="ProtNLM"/>
    </source>
</evidence>
<keyword evidence="3" id="KW-1185">Reference proteome</keyword>
<feature type="region of interest" description="Disordered" evidence="1">
    <location>
        <begin position="288"/>
        <end position="321"/>
    </location>
</feature>